<dbReference type="AlphaFoldDB" id="A0A8H3XGK0"/>
<dbReference type="OrthoDB" id="2441966at2759"/>
<keyword evidence="2" id="KW-1185">Reference proteome</keyword>
<proteinExistence type="predicted"/>
<protein>
    <submittedName>
        <fullName evidence="1">Uncharacterized protein</fullName>
    </submittedName>
</protein>
<reference evidence="1 2" key="1">
    <citation type="journal article" date="2019" name="Environ. Microbiol.">
        <title>At the nexus of three kingdoms: the genome of the mycorrhizal fungus Gigaspora margarita provides insights into plant, endobacterial and fungal interactions.</title>
        <authorList>
            <person name="Venice F."/>
            <person name="Ghignone S."/>
            <person name="Salvioli di Fossalunga A."/>
            <person name="Amselem J."/>
            <person name="Novero M."/>
            <person name="Xianan X."/>
            <person name="Sedzielewska Toro K."/>
            <person name="Morin E."/>
            <person name="Lipzen A."/>
            <person name="Grigoriev I.V."/>
            <person name="Henrissat B."/>
            <person name="Martin F.M."/>
            <person name="Bonfante P."/>
        </authorList>
    </citation>
    <scope>NUCLEOTIDE SEQUENCE [LARGE SCALE GENOMIC DNA]</scope>
    <source>
        <strain evidence="1 2">BEG34</strain>
    </source>
</reference>
<gene>
    <name evidence="1" type="ORF">F8M41_001340</name>
</gene>
<dbReference type="EMBL" id="WTPW01001102">
    <property type="protein sequence ID" value="KAF0456626.1"/>
    <property type="molecule type" value="Genomic_DNA"/>
</dbReference>
<accession>A0A8H3XGK0</accession>
<name>A0A8H3XGK0_GIGMA</name>
<evidence type="ECO:0000313" key="2">
    <source>
        <dbReference type="Proteomes" id="UP000439903"/>
    </source>
</evidence>
<sequence length="253" mass="29499">MEGRSTQDSSNRCVVKICKSASTTTLRKITKNVLDKAEINGTLALYYKDHKDEYMCSICYNVIVVNASSAFKEHAIEWERGLKRQREENNLSMSESISLLTNIIFEREVMGNDPPIVSFSKFRSVAESKNDRLSFFFNEIEAMACFEKKNEAEQKALDRSLAYQCYMMCWNQSMAIPLWNLRDEFAENNNLTWVDSVNVLTKLLYDREKKEQEPAFYSFKQLRREMVAKDFRLCGFFDSIYNASLSENRSDNI</sequence>
<dbReference type="Proteomes" id="UP000439903">
    <property type="component" value="Unassembled WGS sequence"/>
</dbReference>
<organism evidence="1 2">
    <name type="scientific">Gigaspora margarita</name>
    <dbReference type="NCBI Taxonomy" id="4874"/>
    <lineage>
        <taxon>Eukaryota</taxon>
        <taxon>Fungi</taxon>
        <taxon>Fungi incertae sedis</taxon>
        <taxon>Mucoromycota</taxon>
        <taxon>Glomeromycotina</taxon>
        <taxon>Glomeromycetes</taxon>
        <taxon>Diversisporales</taxon>
        <taxon>Gigasporaceae</taxon>
        <taxon>Gigaspora</taxon>
    </lineage>
</organism>
<evidence type="ECO:0000313" key="1">
    <source>
        <dbReference type="EMBL" id="KAF0456626.1"/>
    </source>
</evidence>
<comment type="caution">
    <text evidence="1">The sequence shown here is derived from an EMBL/GenBank/DDBJ whole genome shotgun (WGS) entry which is preliminary data.</text>
</comment>